<proteinExistence type="inferred from homology"/>
<gene>
    <name evidence="9" type="ORF">PV06_01762</name>
</gene>
<dbReference type="VEuPathDB" id="FungiDB:PV06_01762"/>
<dbReference type="GO" id="GO:0005794">
    <property type="term" value="C:Golgi apparatus"/>
    <property type="evidence" value="ECO:0007669"/>
    <property type="project" value="TreeGrafter"/>
</dbReference>
<evidence type="ECO:0008006" key="11">
    <source>
        <dbReference type="Google" id="ProtNLM"/>
    </source>
</evidence>
<dbReference type="GO" id="GO:0005783">
    <property type="term" value="C:endoplasmic reticulum"/>
    <property type="evidence" value="ECO:0007669"/>
    <property type="project" value="TreeGrafter"/>
</dbReference>
<dbReference type="InterPro" id="IPR005045">
    <property type="entry name" value="CDC50/LEM3_fam"/>
</dbReference>
<keyword evidence="10" id="KW-1185">Reference proteome</keyword>
<dbReference type="GO" id="GO:0005886">
    <property type="term" value="C:plasma membrane"/>
    <property type="evidence" value="ECO:0007669"/>
    <property type="project" value="TreeGrafter"/>
</dbReference>
<dbReference type="Pfam" id="PF03381">
    <property type="entry name" value="CDC50"/>
    <property type="match status" value="1"/>
</dbReference>
<dbReference type="PIRSF" id="PIRSF015840">
    <property type="entry name" value="DUF284_TM_euk"/>
    <property type="match status" value="1"/>
</dbReference>
<evidence type="ECO:0000256" key="3">
    <source>
        <dbReference type="ARBA" id="ARBA00022692"/>
    </source>
</evidence>
<sequence length="412" mass="45891">MSQTDVVQTDSIHEEDPHNEPPKKQKSRRPANTAFRQQRLKAWQPILTPKTVLPIFFAIGIIFAPIGGLLLWASASVQELVIDYTDCNTTATTSFTAIPESKVSASFKSSNSTARPQWRRTVNTTHPPYSVELRNTPVCTLQFSIPNDIGPPVYLYYRLTNFYQNHRRYVKSLDTDQLKGNFLSNHTVDSSSCNPLKLDHNGKAYYPCGLIANSIFNDTLNSPVAVSTSGGQESQQYRMTNEGIAWSTDASLYKKTKYKNYEVSPPPNWALRYPDGYTDANPIPDLSQYEEFQVWMRTAGLPTFSKLALRNDNETMTAGTYQMDIYDFFPVSIYSGKKSILLSTRSVVGGKNSFLGIAYVVVGGLCIVLGALFTVAHLIKPRKLGDHTYLSWNNDGTSTGMSTGRETRPGGA</sequence>
<dbReference type="GO" id="GO:0045332">
    <property type="term" value="P:phospholipid translocation"/>
    <property type="evidence" value="ECO:0007669"/>
    <property type="project" value="UniProtKB-UniRule"/>
</dbReference>
<dbReference type="AlphaFoldDB" id="A0A0D2DU99"/>
<reference evidence="9 10" key="1">
    <citation type="submission" date="2015-01" db="EMBL/GenBank/DDBJ databases">
        <title>The Genome Sequence of Exophiala oligosperma CBS72588.</title>
        <authorList>
            <consortium name="The Broad Institute Genomics Platform"/>
            <person name="Cuomo C."/>
            <person name="de Hoog S."/>
            <person name="Gorbushina A."/>
            <person name="Stielow B."/>
            <person name="Teixiera M."/>
            <person name="Abouelleil A."/>
            <person name="Chapman S.B."/>
            <person name="Priest M."/>
            <person name="Young S.K."/>
            <person name="Wortman J."/>
            <person name="Nusbaum C."/>
            <person name="Birren B."/>
        </authorList>
    </citation>
    <scope>NUCLEOTIDE SEQUENCE [LARGE SCALE GENOMIC DNA]</scope>
    <source>
        <strain evidence="9 10">CBS 72588</strain>
    </source>
</reference>
<organism evidence="9 10">
    <name type="scientific">Exophiala oligosperma</name>
    <dbReference type="NCBI Taxonomy" id="215243"/>
    <lineage>
        <taxon>Eukaryota</taxon>
        <taxon>Fungi</taxon>
        <taxon>Dikarya</taxon>
        <taxon>Ascomycota</taxon>
        <taxon>Pezizomycotina</taxon>
        <taxon>Eurotiomycetes</taxon>
        <taxon>Chaetothyriomycetidae</taxon>
        <taxon>Chaetothyriales</taxon>
        <taxon>Herpotrichiellaceae</taxon>
        <taxon>Exophiala</taxon>
    </lineage>
</organism>
<dbReference type="PANTHER" id="PTHR10926">
    <property type="entry name" value="CELL CYCLE CONTROL PROTEIN 50"/>
    <property type="match status" value="1"/>
</dbReference>
<evidence type="ECO:0000313" key="9">
    <source>
        <dbReference type="EMBL" id="KIW46070.1"/>
    </source>
</evidence>
<evidence type="ECO:0000256" key="7">
    <source>
        <dbReference type="SAM" id="MobiDB-lite"/>
    </source>
</evidence>
<feature type="compositionally biased region" description="Basic and acidic residues" evidence="7">
    <location>
        <begin position="11"/>
        <end position="23"/>
    </location>
</feature>
<evidence type="ECO:0000313" key="10">
    <source>
        <dbReference type="Proteomes" id="UP000053342"/>
    </source>
</evidence>
<feature type="region of interest" description="Disordered" evidence="7">
    <location>
        <begin position="1"/>
        <end position="33"/>
    </location>
</feature>
<dbReference type="RefSeq" id="XP_016266286.1">
    <property type="nucleotide sequence ID" value="XM_016402389.1"/>
</dbReference>
<protein>
    <recommendedName>
        <fullName evidence="11">Cell cycle control protein</fullName>
    </recommendedName>
</protein>
<feature type="transmembrane region" description="Helical" evidence="8">
    <location>
        <begin position="354"/>
        <end position="379"/>
    </location>
</feature>
<dbReference type="GeneID" id="27353836"/>
<accession>A0A0D2DU99</accession>
<dbReference type="HOGENOM" id="CLU_025025_0_1_1"/>
<keyword evidence="5 6" id="KW-0472">Membrane</keyword>
<dbReference type="Proteomes" id="UP000053342">
    <property type="component" value="Unassembled WGS sequence"/>
</dbReference>
<name>A0A0D2DU99_9EURO</name>
<feature type="transmembrane region" description="Helical" evidence="8">
    <location>
        <begin position="51"/>
        <end position="73"/>
    </location>
</feature>
<evidence type="ECO:0000256" key="6">
    <source>
        <dbReference type="PIRNR" id="PIRNR015840"/>
    </source>
</evidence>
<keyword evidence="4 8" id="KW-1133">Transmembrane helix</keyword>
<evidence type="ECO:0000256" key="4">
    <source>
        <dbReference type="ARBA" id="ARBA00022989"/>
    </source>
</evidence>
<evidence type="ECO:0000256" key="2">
    <source>
        <dbReference type="ARBA" id="ARBA00009457"/>
    </source>
</evidence>
<evidence type="ECO:0000256" key="1">
    <source>
        <dbReference type="ARBA" id="ARBA00004141"/>
    </source>
</evidence>
<dbReference type="STRING" id="215243.A0A0D2DU99"/>
<keyword evidence="3 8" id="KW-0812">Transmembrane</keyword>
<dbReference type="EMBL" id="KN847333">
    <property type="protein sequence ID" value="KIW46070.1"/>
    <property type="molecule type" value="Genomic_DNA"/>
</dbReference>
<feature type="compositionally biased region" description="Polar residues" evidence="7">
    <location>
        <begin position="1"/>
        <end position="10"/>
    </location>
</feature>
<dbReference type="OrthoDB" id="340608at2759"/>
<comment type="similarity">
    <text evidence="2 6">Belongs to the CDC50/LEM3 family.</text>
</comment>
<dbReference type="PANTHER" id="PTHR10926:SF0">
    <property type="entry name" value="CDC50, ISOFORM A"/>
    <property type="match status" value="1"/>
</dbReference>
<evidence type="ECO:0000256" key="5">
    <source>
        <dbReference type="ARBA" id="ARBA00023136"/>
    </source>
</evidence>
<comment type="subcellular location">
    <subcellularLocation>
        <location evidence="1">Membrane</location>
        <topology evidence="1">Multi-pass membrane protein</topology>
    </subcellularLocation>
</comment>
<evidence type="ECO:0000256" key="8">
    <source>
        <dbReference type="SAM" id="Phobius"/>
    </source>
</evidence>